<dbReference type="GO" id="GO:0008049">
    <property type="term" value="P:male courtship behavior"/>
    <property type="evidence" value="ECO:0007669"/>
    <property type="project" value="TreeGrafter"/>
</dbReference>
<feature type="transmembrane region" description="Helical" evidence="8">
    <location>
        <begin position="264"/>
        <end position="284"/>
    </location>
</feature>
<dbReference type="Pfam" id="PF08395">
    <property type="entry name" value="7tm_7"/>
    <property type="match status" value="1"/>
</dbReference>
<name>A0A1S4KKM5_CULQU</name>
<evidence type="ECO:0000313" key="10">
    <source>
        <dbReference type="Proteomes" id="UP000002320"/>
    </source>
</evidence>
<dbReference type="GO" id="GO:0043025">
    <property type="term" value="C:neuronal cell body"/>
    <property type="evidence" value="ECO:0007669"/>
    <property type="project" value="TreeGrafter"/>
</dbReference>
<evidence type="ECO:0000256" key="7">
    <source>
        <dbReference type="ARBA" id="ARBA00023224"/>
    </source>
</evidence>
<evidence type="ECO:0000313" key="9">
    <source>
        <dbReference type="EnsemblMetazoa" id="CPIJ039890-PA"/>
    </source>
</evidence>
<evidence type="ECO:0000256" key="6">
    <source>
        <dbReference type="ARBA" id="ARBA00023170"/>
    </source>
</evidence>
<dbReference type="GO" id="GO:0005886">
    <property type="term" value="C:plasma membrane"/>
    <property type="evidence" value="ECO:0007669"/>
    <property type="project" value="UniProtKB-SubCell"/>
</dbReference>
<dbReference type="GO" id="GO:0007165">
    <property type="term" value="P:signal transduction"/>
    <property type="evidence" value="ECO:0007669"/>
    <property type="project" value="UniProtKB-KW"/>
</dbReference>
<evidence type="ECO:0000256" key="5">
    <source>
        <dbReference type="ARBA" id="ARBA00023136"/>
    </source>
</evidence>
<comment type="caution">
    <text evidence="8">Lacks conserved residue(s) required for the propagation of feature annotation.</text>
</comment>
<keyword evidence="3 8" id="KW-0812">Transmembrane</keyword>
<dbReference type="VEuPathDB" id="VectorBase:CQUJHB013058"/>
<keyword evidence="4 8" id="KW-1133">Transmembrane helix</keyword>
<sequence length="403" mass="46939">MDLSQRALFRKLFKIIFNVLRFFGFLPFSFHANLNLFSPSFIASVYTGFILLTIYLVFMLYSYYSTVWEEIVPEASGKVYFKAALVAFNITSAVVAILVTLKNQKEIVDILNKIWQVWSLLEQNSPKMADCKLLKSVIVKILLVDVVPGACVFSYRYRYYVAKNKNDALQELLFTLLQFITSLNIHNMFIVLFYVGTHIYRLININFSNLNLKIKRLEKGLSFWRLQPAKRNRILHLIEADLNQQVTLHFLLNKVTQKLVKIHALTLLLIVMTDFLVITSSLFSLYVTTVVEQQRGREPHLSSYGFHVFAVYFTLLQAFYLVRSAMHYTKRAGKAGLILEDQRNDCSEDRLSRTITSFTVQMLHQNYRIMCFNMFTIDFTLIRSMLASITNYFVIVMQVQLSK</sequence>
<accession>A0A1S4KKM5</accession>
<evidence type="ECO:0000256" key="8">
    <source>
        <dbReference type="RuleBase" id="RU363108"/>
    </source>
</evidence>
<feature type="transmembrane region" description="Helical" evidence="8">
    <location>
        <begin position="175"/>
        <end position="195"/>
    </location>
</feature>
<evidence type="ECO:0000256" key="2">
    <source>
        <dbReference type="ARBA" id="ARBA00022475"/>
    </source>
</evidence>
<dbReference type="Proteomes" id="UP000002320">
    <property type="component" value="Unassembled WGS sequence"/>
</dbReference>
<feature type="transmembrane region" description="Helical" evidence="8">
    <location>
        <begin position="79"/>
        <end position="101"/>
    </location>
</feature>
<feature type="transmembrane region" description="Helical" evidence="8">
    <location>
        <begin position="137"/>
        <end position="155"/>
    </location>
</feature>
<keyword evidence="6 8" id="KW-0675">Receptor</keyword>
<evidence type="ECO:0000256" key="3">
    <source>
        <dbReference type="ARBA" id="ARBA00022692"/>
    </source>
</evidence>
<keyword evidence="2 8" id="KW-1003">Cell membrane</keyword>
<organism evidence="9 10">
    <name type="scientific">Culex quinquefasciatus</name>
    <name type="common">Southern house mosquito</name>
    <name type="synonym">Culex pungens</name>
    <dbReference type="NCBI Taxonomy" id="7176"/>
    <lineage>
        <taxon>Eukaryota</taxon>
        <taxon>Metazoa</taxon>
        <taxon>Ecdysozoa</taxon>
        <taxon>Arthropoda</taxon>
        <taxon>Hexapoda</taxon>
        <taxon>Insecta</taxon>
        <taxon>Pterygota</taxon>
        <taxon>Neoptera</taxon>
        <taxon>Endopterygota</taxon>
        <taxon>Diptera</taxon>
        <taxon>Nematocera</taxon>
        <taxon>Culicoidea</taxon>
        <taxon>Culicidae</taxon>
        <taxon>Culicinae</taxon>
        <taxon>Culicini</taxon>
        <taxon>Culex</taxon>
        <taxon>Culex</taxon>
    </lineage>
</organism>
<dbReference type="InterPro" id="IPR013604">
    <property type="entry name" value="7TM_chemorcpt"/>
</dbReference>
<comment type="subcellular location">
    <subcellularLocation>
        <location evidence="1 8">Cell membrane</location>
        <topology evidence="1 8">Multi-pass membrane protein</topology>
    </subcellularLocation>
</comment>
<feature type="transmembrane region" description="Helical" evidence="8">
    <location>
        <begin position="42"/>
        <end position="64"/>
    </location>
</feature>
<protein>
    <recommendedName>
        <fullName evidence="8">Gustatory receptor</fullName>
    </recommendedName>
</protein>
<dbReference type="AlphaFoldDB" id="A0A1S4KKM5"/>
<dbReference type="VEuPathDB" id="VectorBase:CPIJ039890"/>
<evidence type="ECO:0000256" key="1">
    <source>
        <dbReference type="ARBA" id="ARBA00004651"/>
    </source>
</evidence>
<evidence type="ECO:0000256" key="4">
    <source>
        <dbReference type="ARBA" id="ARBA00022989"/>
    </source>
</evidence>
<dbReference type="FunCoup" id="A0A1S4KKM5">
    <property type="interactions" value="14"/>
</dbReference>
<dbReference type="PANTHER" id="PTHR21143">
    <property type="entry name" value="INVERTEBRATE GUSTATORY RECEPTOR"/>
    <property type="match status" value="1"/>
</dbReference>
<feature type="transmembrane region" description="Helical" evidence="8">
    <location>
        <begin position="304"/>
        <end position="322"/>
    </location>
</feature>
<reference evidence="9" key="1">
    <citation type="submission" date="2020-05" db="UniProtKB">
        <authorList>
            <consortium name="EnsemblMetazoa"/>
        </authorList>
    </citation>
    <scope>IDENTIFICATION</scope>
    <source>
        <strain evidence="9">JHB</strain>
    </source>
</reference>
<comment type="function">
    <text evidence="8">Gustatory receptor which mediates acceptance or avoidance behavior, depending on its substrates.</text>
</comment>
<dbReference type="GO" id="GO:0050909">
    <property type="term" value="P:sensory perception of taste"/>
    <property type="evidence" value="ECO:0007669"/>
    <property type="project" value="InterPro"/>
</dbReference>
<feature type="transmembrane region" description="Helical" evidence="8">
    <location>
        <begin position="12"/>
        <end position="30"/>
    </location>
</feature>
<feature type="transmembrane region" description="Helical" evidence="8">
    <location>
        <begin position="371"/>
        <end position="395"/>
    </location>
</feature>
<comment type="similarity">
    <text evidence="8">Belongs to the insect chemoreceptor superfamily. Gustatory receptor (GR) family.</text>
</comment>
<dbReference type="OrthoDB" id="6478931at2759"/>
<dbReference type="GO" id="GO:0030425">
    <property type="term" value="C:dendrite"/>
    <property type="evidence" value="ECO:0007669"/>
    <property type="project" value="TreeGrafter"/>
</dbReference>
<keyword evidence="10" id="KW-1185">Reference proteome</keyword>
<dbReference type="InParanoid" id="A0A1S4KKM5"/>
<keyword evidence="5 8" id="KW-0472">Membrane</keyword>
<dbReference type="GO" id="GO:0030424">
    <property type="term" value="C:axon"/>
    <property type="evidence" value="ECO:0007669"/>
    <property type="project" value="TreeGrafter"/>
</dbReference>
<keyword evidence="7 8" id="KW-0807">Transducer</keyword>
<dbReference type="GO" id="GO:0007635">
    <property type="term" value="P:chemosensory behavior"/>
    <property type="evidence" value="ECO:0007669"/>
    <property type="project" value="TreeGrafter"/>
</dbReference>
<dbReference type="EnsemblMetazoa" id="CPIJ039890-RA">
    <property type="protein sequence ID" value="CPIJ039890-PA"/>
    <property type="gene ID" value="CPIJ039890"/>
</dbReference>
<proteinExistence type="inferred from homology"/>
<dbReference type="PANTHER" id="PTHR21143:SF134">
    <property type="entry name" value="GUSTATORY RECEPTOR"/>
    <property type="match status" value="1"/>
</dbReference>